<dbReference type="EMBL" id="JAGGKS010000006">
    <property type="protein sequence ID" value="MBP1926379.1"/>
    <property type="molecule type" value="Genomic_DNA"/>
</dbReference>
<name>A0ABS4GFE2_9FIRM</name>
<feature type="transmembrane region" description="Helical" evidence="1">
    <location>
        <begin position="41"/>
        <end position="60"/>
    </location>
</feature>
<sequence length="183" mass="21282">MQYSLIYFIMFFLIYGFGGFILESTFGTIINKKKTRREGFLTNYFCPLYGLCGIVIIQLFTISEISLTNRFIAILTATISSIVVVTFFEYVVGFTLDRVFHHKMWDYSKNYFNLHSYICLEFSLMWGIVAIVLSSFIHPIIEIIVLSISETVAYFIVSLSISIIIINSSYNLRKFFHFNNIIL</sequence>
<feature type="transmembrane region" description="Helical" evidence="1">
    <location>
        <begin position="143"/>
        <end position="166"/>
    </location>
</feature>
<proteinExistence type="predicted"/>
<evidence type="ECO:0000313" key="3">
    <source>
        <dbReference type="Proteomes" id="UP001519342"/>
    </source>
</evidence>
<keyword evidence="1" id="KW-0812">Transmembrane</keyword>
<reference evidence="2 3" key="1">
    <citation type="submission" date="2021-03" db="EMBL/GenBank/DDBJ databases">
        <title>Genomic Encyclopedia of Type Strains, Phase IV (KMG-IV): sequencing the most valuable type-strain genomes for metagenomic binning, comparative biology and taxonomic classification.</title>
        <authorList>
            <person name="Goeker M."/>
        </authorList>
    </citation>
    <scope>NUCLEOTIDE SEQUENCE [LARGE SCALE GENOMIC DNA]</scope>
    <source>
        <strain evidence="2 3">DSM 24004</strain>
    </source>
</reference>
<organism evidence="2 3">
    <name type="scientific">Sedimentibacter acidaminivorans</name>
    <dbReference type="NCBI Taxonomy" id="913099"/>
    <lineage>
        <taxon>Bacteria</taxon>
        <taxon>Bacillati</taxon>
        <taxon>Bacillota</taxon>
        <taxon>Tissierellia</taxon>
        <taxon>Sedimentibacter</taxon>
    </lineage>
</organism>
<evidence type="ECO:0000256" key="1">
    <source>
        <dbReference type="SAM" id="Phobius"/>
    </source>
</evidence>
<accession>A0ABS4GFE2</accession>
<feature type="transmembrane region" description="Helical" evidence="1">
    <location>
        <begin position="6"/>
        <end position="29"/>
    </location>
</feature>
<keyword evidence="1" id="KW-1133">Transmembrane helix</keyword>
<feature type="transmembrane region" description="Helical" evidence="1">
    <location>
        <begin position="117"/>
        <end position="137"/>
    </location>
</feature>
<keyword evidence="1" id="KW-0472">Membrane</keyword>
<dbReference type="Pfam" id="PF06541">
    <property type="entry name" value="ABC_trans_CmpB"/>
    <property type="match status" value="1"/>
</dbReference>
<feature type="transmembrane region" description="Helical" evidence="1">
    <location>
        <begin position="72"/>
        <end position="96"/>
    </location>
</feature>
<evidence type="ECO:0000313" key="2">
    <source>
        <dbReference type="EMBL" id="MBP1926379.1"/>
    </source>
</evidence>
<keyword evidence="3" id="KW-1185">Reference proteome</keyword>
<gene>
    <name evidence="2" type="ORF">J2Z76_002244</name>
</gene>
<comment type="caution">
    <text evidence="2">The sequence shown here is derived from an EMBL/GenBank/DDBJ whole genome shotgun (WGS) entry which is preliminary data.</text>
</comment>
<dbReference type="RefSeq" id="WP_209512112.1">
    <property type="nucleotide sequence ID" value="NZ_JAGGKS010000006.1"/>
</dbReference>
<dbReference type="Proteomes" id="UP001519342">
    <property type="component" value="Unassembled WGS sequence"/>
</dbReference>
<dbReference type="InterPro" id="IPR010540">
    <property type="entry name" value="CmpB_TMEM229"/>
</dbReference>
<protein>
    <submittedName>
        <fullName evidence="2">Membrane protein</fullName>
    </submittedName>
</protein>